<organism evidence="1 2">
    <name type="scientific">Bauhinia variegata</name>
    <name type="common">Purple orchid tree</name>
    <name type="synonym">Phanera variegata</name>
    <dbReference type="NCBI Taxonomy" id="167791"/>
    <lineage>
        <taxon>Eukaryota</taxon>
        <taxon>Viridiplantae</taxon>
        <taxon>Streptophyta</taxon>
        <taxon>Embryophyta</taxon>
        <taxon>Tracheophyta</taxon>
        <taxon>Spermatophyta</taxon>
        <taxon>Magnoliopsida</taxon>
        <taxon>eudicotyledons</taxon>
        <taxon>Gunneridae</taxon>
        <taxon>Pentapetalae</taxon>
        <taxon>rosids</taxon>
        <taxon>fabids</taxon>
        <taxon>Fabales</taxon>
        <taxon>Fabaceae</taxon>
        <taxon>Cercidoideae</taxon>
        <taxon>Cercideae</taxon>
        <taxon>Bauhiniinae</taxon>
        <taxon>Bauhinia</taxon>
    </lineage>
</organism>
<protein>
    <submittedName>
        <fullName evidence="1">Uncharacterized protein</fullName>
    </submittedName>
</protein>
<evidence type="ECO:0000313" key="2">
    <source>
        <dbReference type="Proteomes" id="UP000828941"/>
    </source>
</evidence>
<evidence type="ECO:0000313" key="1">
    <source>
        <dbReference type="EMBL" id="KAI4336888.1"/>
    </source>
</evidence>
<dbReference type="EMBL" id="CM039431">
    <property type="protein sequence ID" value="KAI4336888.1"/>
    <property type="molecule type" value="Genomic_DNA"/>
</dbReference>
<reference evidence="1 2" key="1">
    <citation type="journal article" date="2022" name="DNA Res.">
        <title>Chromosomal-level genome assembly of the orchid tree Bauhinia variegata (Leguminosae; Cercidoideae) supports the allotetraploid origin hypothesis of Bauhinia.</title>
        <authorList>
            <person name="Zhong Y."/>
            <person name="Chen Y."/>
            <person name="Zheng D."/>
            <person name="Pang J."/>
            <person name="Liu Y."/>
            <person name="Luo S."/>
            <person name="Meng S."/>
            <person name="Qian L."/>
            <person name="Wei D."/>
            <person name="Dai S."/>
            <person name="Zhou R."/>
        </authorList>
    </citation>
    <scope>NUCLEOTIDE SEQUENCE [LARGE SCALE GENOMIC DNA]</scope>
    <source>
        <strain evidence="1">BV-YZ2020</strain>
    </source>
</reference>
<gene>
    <name evidence="1" type="ORF">L6164_015365</name>
</gene>
<sequence>MWDVYIHRTSIRLPRFWLEAFQTAYEHLVMSLAFEMLLFRKFPRCPCAPSIRTIFLFIQTRKLSCSLHHSSTTARGRKLLPFNVCSLSTISFRKCPKPIQTLGKRCN</sequence>
<dbReference type="Proteomes" id="UP000828941">
    <property type="component" value="Chromosome 6"/>
</dbReference>
<name>A0ACB9NLD4_BAUVA</name>
<comment type="caution">
    <text evidence="1">The sequence shown here is derived from an EMBL/GenBank/DDBJ whole genome shotgun (WGS) entry which is preliminary data.</text>
</comment>
<keyword evidence="2" id="KW-1185">Reference proteome</keyword>
<accession>A0ACB9NLD4</accession>
<proteinExistence type="predicted"/>